<dbReference type="Gene3D" id="3.20.20.140">
    <property type="entry name" value="Metal-dependent hydrolases"/>
    <property type="match status" value="1"/>
</dbReference>
<dbReference type="PANTHER" id="PTHR46124">
    <property type="entry name" value="D-AMINOACYL-TRNA DEACYLASE"/>
    <property type="match status" value="1"/>
</dbReference>
<dbReference type="InterPro" id="IPR001130">
    <property type="entry name" value="TatD-like"/>
</dbReference>
<dbReference type="PANTHER" id="PTHR46124:SF2">
    <property type="entry name" value="D-AMINOACYL-TRNA DEACYLASE"/>
    <property type="match status" value="1"/>
</dbReference>
<dbReference type="CDD" id="cd01310">
    <property type="entry name" value="TatD_DNAse"/>
    <property type="match status" value="1"/>
</dbReference>
<dbReference type="PIRSF" id="PIRSF005902">
    <property type="entry name" value="DNase_TatD"/>
    <property type="match status" value="1"/>
</dbReference>
<evidence type="ECO:0000256" key="1">
    <source>
        <dbReference type="PIRSR" id="PIRSR005902-1"/>
    </source>
</evidence>
<dbReference type="GO" id="GO:0005829">
    <property type="term" value="C:cytosol"/>
    <property type="evidence" value="ECO:0007669"/>
    <property type="project" value="TreeGrafter"/>
</dbReference>
<dbReference type="GO" id="GO:0016788">
    <property type="term" value="F:hydrolase activity, acting on ester bonds"/>
    <property type="evidence" value="ECO:0007669"/>
    <property type="project" value="InterPro"/>
</dbReference>
<dbReference type="GO" id="GO:0046872">
    <property type="term" value="F:metal ion binding"/>
    <property type="evidence" value="ECO:0007669"/>
    <property type="project" value="UniProtKB-KW"/>
</dbReference>
<dbReference type="AlphaFoldDB" id="A0A2H0UNI8"/>
<dbReference type="SUPFAM" id="SSF51556">
    <property type="entry name" value="Metallo-dependent hydrolases"/>
    <property type="match status" value="1"/>
</dbReference>
<dbReference type="Pfam" id="PF01026">
    <property type="entry name" value="TatD_DNase"/>
    <property type="match status" value="1"/>
</dbReference>
<evidence type="ECO:0000313" key="3">
    <source>
        <dbReference type="Proteomes" id="UP000230903"/>
    </source>
</evidence>
<gene>
    <name evidence="2" type="ORF">COU10_01825</name>
</gene>
<feature type="binding site" evidence="1">
    <location>
        <position position="153"/>
    </location>
    <ligand>
        <name>a divalent metal cation</name>
        <dbReference type="ChEBI" id="CHEBI:60240"/>
        <label>2</label>
    </ligand>
</feature>
<feature type="binding site" evidence="1">
    <location>
        <position position="231"/>
    </location>
    <ligand>
        <name>a divalent metal cation</name>
        <dbReference type="ChEBI" id="CHEBI:60240"/>
        <label>1</label>
    </ligand>
</feature>
<feature type="binding site" evidence="1">
    <location>
        <position position="183"/>
    </location>
    <ligand>
        <name>a divalent metal cation</name>
        <dbReference type="ChEBI" id="CHEBI:60240"/>
        <label>2</label>
    </ligand>
</feature>
<feature type="binding site" evidence="1">
    <location>
        <position position="7"/>
    </location>
    <ligand>
        <name>a divalent metal cation</name>
        <dbReference type="ChEBI" id="CHEBI:60240"/>
        <label>1</label>
    </ligand>
</feature>
<organism evidence="2 3">
    <name type="scientific">Candidatus Harrisonbacteria bacterium CG10_big_fil_rev_8_21_14_0_10_45_28</name>
    <dbReference type="NCBI Taxonomy" id="1974586"/>
    <lineage>
        <taxon>Bacteria</taxon>
        <taxon>Candidatus Harrisoniibacteriota</taxon>
    </lineage>
</organism>
<sequence length="282" mass="31768">MHLIDAHTHVHFAAFKDDYKAAIKRALDKDIFMITVGTQQETSRRGVEVANEYERGVYACIGLHPTHTTKSFHDADELGGGEAAIAFTSKGELFDKDFYHPLAKNPKTVGIGECGLDYYRLEGDTEETKEKQAKAFRAQVELAGEVQKPLMIHCRPSKGTDDAYEDLLRILSEYDITVPLIAHFYAGSLEMTKRMLAKNFNFTFGGVITFSDDYNEQIKLIPMTRLMIETDAPYVAPVPYRGKRNEPSYVDEVAKRLAEIKNTTLDQVATETVANTKRIFSI</sequence>
<keyword evidence="2" id="KW-0378">Hydrolase</keyword>
<feature type="binding site" evidence="1">
    <location>
        <position position="9"/>
    </location>
    <ligand>
        <name>a divalent metal cation</name>
        <dbReference type="ChEBI" id="CHEBI:60240"/>
        <label>1</label>
    </ligand>
</feature>
<dbReference type="EMBL" id="PFBC01000029">
    <property type="protein sequence ID" value="PIR87960.1"/>
    <property type="molecule type" value="Genomic_DNA"/>
</dbReference>
<dbReference type="InterPro" id="IPR032466">
    <property type="entry name" value="Metal_Hydrolase"/>
</dbReference>
<keyword evidence="1" id="KW-0479">Metal-binding</keyword>
<feature type="binding site" evidence="1">
    <location>
        <position position="113"/>
    </location>
    <ligand>
        <name>a divalent metal cation</name>
        <dbReference type="ChEBI" id="CHEBI:60240"/>
        <label>1</label>
    </ligand>
</feature>
<dbReference type="Proteomes" id="UP000230903">
    <property type="component" value="Unassembled WGS sequence"/>
</dbReference>
<protein>
    <submittedName>
        <fullName evidence="2">Hydrolase TatD</fullName>
    </submittedName>
</protein>
<comment type="caution">
    <text evidence="2">The sequence shown here is derived from an EMBL/GenBank/DDBJ whole genome shotgun (WGS) entry which is preliminary data.</text>
</comment>
<reference evidence="3" key="1">
    <citation type="submission" date="2017-09" db="EMBL/GenBank/DDBJ databases">
        <title>Depth-based differentiation of microbial function through sediment-hosted aquifers and enrichment of novel symbionts in the deep terrestrial subsurface.</title>
        <authorList>
            <person name="Probst A.J."/>
            <person name="Ladd B."/>
            <person name="Jarett J.K."/>
            <person name="Geller-Mcgrath D.E."/>
            <person name="Sieber C.M.K."/>
            <person name="Emerson J.B."/>
            <person name="Anantharaman K."/>
            <person name="Thomas B.C."/>
            <person name="Malmstrom R."/>
            <person name="Stieglmeier M."/>
            <person name="Klingl A."/>
            <person name="Woyke T."/>
            <person name="Ryan C.M."/>
            <person name="Banfield J.F."/>
        </authorList>
    </citation>
    <scope>NUCLEOTIDE SEQUENCE [LARGE SCALE GENOMIC DNA]</scope>
</reference>
<proteinExistence type="predicted"/>
<name>A0A2H0UNI8_9BACT</name>
<evidence type="ECO:0000313" key="2">
    <source>
        <dbReference type="EMBL" id="PIR87960.1"/>
    </source>
</evidence>
<accession>A0A2H0UNI8</accession>